<evidence type="ECO:0000313" key="6">
    <source>
        <dbReference type="EMBL" id="KAF7599621.1"/>
    </source>
</evidence>
<name>A0A272EVX2_9RHOO</name>
<evidence type="ECO:0000256" key="2">
    <source>
        <dbReference type="ARBA" id="ARBA00022448"/>
    </source>
</evidence>
<dbReference type="SUPFAM" id="SSF53850">
    <property type="entry name" value="Periplasmic binding protein-like II"/>
    <property type="match status" value="1"/>
</dbReference>
<gene>
    <name evidence="6" type="ORF">BGI27_07090</name>
    <name evidence="7" type="ORF">CGU29_04460</name>
</gene>
<evidence type="ECO:0000256" key="3">
    <source>
        <dbReference type="ARBA" id="ARBA00022729"/>
    </source>
</evidence>
<dbReference type="EMBL" id="NMRN01000008">
    <property type="protein sequence ID" value="PAS94268.1"/>
    <property type="molecule type" value="Genomic_DNA"/>
</dbReference>
<dbReference type="SMART" id="SM00062">
    <property type="entry name" value="PBPb"/>
    <property type="match status" value="1"/>
</dbReference>
<dbReference type="PANTHER" id="PTHR30085:SF6">
    <property type="entry name" value="ABC TRANSPORTER GLUTAMINE-BINDING PROTEIN GLNH"/>
    <property type="match status" value="1"/>
</dbReference>
<evidence type="ECO:0000313" key="9">
    <source>
        <dbReference type="Proteomes" id="UP000623509"/>
    </source>
</evidence>
<evidence type="ECO:0000313" key="8">
    <source>
        <dbReference type="Proteomes" id="UP000216107"/>
    </source>
</evidence>
<reference evidence="7 8" key="2">
    <citation type="submission" date="2017-07" db="EMBL/GenBank/DDBJ databases">
        <title>Candidatus Dactylopiibacterium carminicum, a nitrogen-fixing symbiont of the cochineal insect Dactylopius coccus and Dactylopius opuntiae (Hemiptera: Coccoidea: Dactylopiidae).</title>
        <authorList>
            <person name="Vera A."/>
        </authorList>
    </citation>
    <scope>NUCLEOTIDE SEQUENCE [LARGE SCALE GENOMIC DNA]</scope>
    <source>
        <strain evidence="7 8">NFDCM</strain>
    </source>
</reference>
<dbReference type="GO" id="GO:0030288">
    <property type="term" value="C:outer membrane-bounded periplasmic space"/>
    <property type="evidence" value="ECO:0007669"/>
    <property type="project" value="TreeGrafter"/>
</dbReference>
<dbReference type="AlphaFoldDB" id="A0A272EVX2"/>
<comment type="caution">
    <text evidence="7">The sequence shown here is derived from an EMBL/GenBank/DDBJ whole genome shotgun (WGS) entry which is preliminary data.</text>
</comment>
<dbReference type="Gene3D" id="3.40.190.10">
    <property type="entry name" value="Periplasmic binding protein-like II"/>
    <property type="match status" value="2"/>
</dbReference>
<keyword evidence="9" id="KW-1185">Reference proteome</keyword>
<evidence type="ECO:0000313" key="7">
    <source>
        <dbReference type="EMBL" id="PAS94268.1"/>
    </source>
</evidence>
<reference evidence="6 9" key="1">
    <citation type="submission" date="2016-08" db="EMBL/GenBank/DDBJ databases">
        <title>Candidatus Dactylopiibacterium carminicum genome sequence.</title>
        <authorList>
            <person name="Ramirez-Puebla S.T."/>
            <person name="Ormeno-Orrillo E."/>
            <person name="Vera-Ponce De Leon A."/>
            <person name="Luis L."/>
            <person name="Sanchez-Flores A."/>
            <person name="Monica R."/>
            <person name="Martinez-Romero E."/>
        </authorList>
    </citation>
    <scope>NUCLEOTIDE SEQUENCE [LARGE SCALE GENOMIC DNA]</scope>
    <source>
        <strain evidence="6">END1</strain>
    </source>
</reference>
<feature type="region of interest" description="Disordered" evidence="4">
    <location>
        <begin position="1"/>
        <end position="26"/>
    </location>
</feature>
<proteinExistence type="inferred from homology"/>
<dbReference type="GO" id="GO:0006865">
    <property type="term" value="P:amino acid transport"/>
    <property type="evidence" value="ECO:0007669"/>
    <property type="project" value="TreeGrafter"/>
</dbReference>
<protein>
    <recommendedName>
        <fullName evidence="5">Solute-binding protein family 3/N-terminal domain-containing protein</fullName>
    </recommendedName>
</protein>
<dbReference type="PANTHER" id="PTHR30085">
    <property type="entry name" value="AMINO ACID ABC TRANSPORTER PERMEASE"/>
    <property type="match status" value="1"/>
</dbReference>
<accession>A0A272EVX2</accession>
<keyword evidence="3" id="KW-0732">Signal</keyword>
<dbReference type="InterPro" id="IPR001638">
    <property type="entry name" value="Solute-binding_3/MltF_N"/>
</dbReference>
<keyword evidence="2" id="KW-0813">Transport</keyword>
<feature type="domain" description="Solute-binding protein family 3/N-terminal" evidence="5">
    <location>
        <begin position="71"/>
        <end position="294"/>
    </location>
</feature>
<dbReference type="Pfam" id="PF00497">
    <property type="entry name" value="SBP_bac_3"/>
    <property type="match status" value="1"/>
</dbReference>
<dbReference type="Proteomes" id="UP000216107">
    <property type="component" value="Unassembled WGS sequence"/>
</dbReference>
<dbReference type="OrthoDB" id="7241844at2"/>
<comment type="similarity">
    <text evidence="1">Belongs to the bacterial solute-binding protein 3 family.</text>
</comment>
<evidence type="ECO:0000256" key="4">
    <source>
        <dbReference type="SAM" id="MobiDB-lite"/>
    </source>
</evidence>
<sequence>MTLPCAEPRPCPRQPEASEESEMSFQMNTSASTIARVILAASLVGPLSTHAQDKPSAPGGGTLERIQKRGSLVVGARLDLPGVVQLNPLTNAVEGFDADIARALAARLGLSAAKVRFTEVPSASRETALNQGLVDILIGAYVITPKRRALVGQAGPYVDARAYLYVRSENRQRYKRPEDIKGKRICTTPTGTSVPVIQQNEGIFIPFEDVSACTQQVVNGTVDGKMGNDLNNLGFVKQYPDLVAADVPAMRTEGWGIGLKKDDIAFCRFTSGALKEVVSSGEWQRLWDKHFAPLGVAPQKPPVVGDEC</sequence>
<evidence type="ECO:0000256" key="1">
    <source>
        <dbReference type="ARBA" id="ARBA00010333"/>
    </source>
</evidence>
<evidence type="ECO:0000259" key="5">
    <source>
        <dbReference type="SMART" id="SM00062"/>
    </source>
</evidence>
<dbReference type="Proteomes" id="UP000623509">
    <property type="component" value="Unassembled WGS sequence"/>
</dbReference>
<dbReference type="InterPro" id="IPR051455">
    <property type="entry name" value="Bact_solute-bind_prot3"/>
</dbReference>
<organism evidence="7 8">
    <name type="scientific">Candidatus Dactylopiibacterium carminicum</name>
    <dbReference type="NCBI Taxonomy" id="857335"/>
    <lineage>
        <taxon>Bacteria</taxon>
        <taxon>Pseudomonadati</taxon>
        <taxon>Pseudomonadota</taxon>
        <taxon>Betaproteobacteria</taxon>
        <taxon>Rhodocyclales</taxon>
        <taxon>Rhodocyclaceae</taxon>
        <taxon>Candidatus Dactylopiibacterium</taxon>
    </lineage>
</organism>
<dbReference type="GO" id="GO:0005576">
    <property type="term" value="C:extracellular region"/>
    <property type="evidence" value="ECO:0007669"/>
    <property type="project" value="TreeGrafter"/>
</dbReference>
<dbReference type="EMBL" id="MDUX01000017">
    <property type="protein sequence ID" value="KAF7599621.1"/>
    <property type="molecule type" value="Genomic_DNA"/>
</dbReference>